<dbReference type="EMBL" id="JACJIA010000001">
    <property type="protein sequence ID" value="MBA8948525.1"/>
    <property type="molecule type" value="Genomic_DNA"/>
</dbReference>
<feature type="transmembrane region" description="Helical" evidence="6">
    <location>
        <begin position="76"/>
        <end position="101"/>
    </location>
</feature>
<dbReference type="InterPro" id="IPR036259">
    <property type="entry name" value="MFS_trans_sf"/>
</dbReference>
<evidence type="ECO:0000256" key="5">
    <source>
        <dbReference type="ARBA" id="ARBA00023136"/>
    </source>
</evidence>
<dbReference type="Gene3D" id="1.20.1250.20">
    <property type="entry name" value="MFS general substrate transporter like domains"/>
    <property type="match status" value="1"/>
</dbReference>
<dbReference type="InterPro" id="IPR050189">
    <property type="entry name" value="MFS_Efflux_Transporters"/>
</dbReference>
<organism evidence="7 8">
    <name type="scientific">Actinomadura namibiensis</name>
    <dbReference type="NCBI Taxonomy" id="182080"/>
    <lineage>
        <taxon>Bacteria</taxon>
        <taxon>Bacillati</taxon>
        <taxon>Actinomycetota</taxon>
        <taxon>Actinomycetes</taxon>
        <taxon>Streptosporangiales</taxon>
        <taxon>Thermomonosporaceae</taxon>
        <taxon>Actinomadura</taxon>
    </lineage>
</organism>
<dbReference type="AlphaFoldDB" id="A0A7W3LI31"/>
<evidence type="ECO:0000256" key="1">
    <source>
        <dbReference type="ARBA" id="ARBA00004651"/>
    </source>
</evidence>
<comment type="caution">
    <text evidence="7">The sequence shown here is derived from an EMBL/GenBank/DDBJ whole genome shotgun (WGS) entry which is preliminary data.</text>
</comment>
<keyword evidence="8" id="KW-1185">Reference proteome</keyword>
<dbReference type="GO" id="GO:0022857">
    <property type="term" value="F:transmembrane transporter activity"/>
    <property type="evidence" value="ECO:0007669"/>
    <property type="project" value="TreeGrafter"/>
</dbReference>
<dbReference type="SUPFAM" id="SSF103473">
    <property type="entry name" value="MFS general substrate transporter"/>
    <property type="match status" value="1"/>
</dbReference>
<accession>A0A7W3LI31</accession>
<dbReference type="Proteomes" id="UP000572680">
    <property type="component" value="Unassembled WGS sequence"/>
</dbReference>
<evidence type="ECO:0000256" key="6">
    <source>
        <dbReference type="SAM" id="Phobius"/>
    </source>
</evidence>
<feature type="transmembrane region" description="Helical" evidence="6">
    <location>
        <begin position="38"/>
        <end position="64"/>
    </location>
</feature>
<evidence type="ECO:0000313" key="8">
    <source>
        <dbReference type="Proteomes" id="UP000572680"/>
    </source>
</evidence>
<keyword evidence="5 6" id="KW-0472">Membrane</keyword>
<dbReference type="RefSeq" id="WP_182841147.1">
    <property type="nucleotide sequence ID" value="NZ_BAAALP010000030.1"/>
</dbReference>
<comment type="subcellular location">
    <subcellularLocation>
        <location evidence="1">Cell membrane</location>
        <topology evidence="1">Multi-pass membrane protein</topology>
    </subcellularLocation>
</comment>
<gene>
    <name evidence="7" type="ORF">HNR61_000123</name>
</gene>
<evidence type="ECO:0000313" key="7">
    <source>
        <dbReference type="EMBL" id="MBA8948525.1"/>
    </source>
</evidence>
<evidence type="ECO:0000256" key="4">
    <source>
        <dbReference type="ARBA" id="ARBA00022989"/>
    </source>
</evidence>
<evidence type="ECO:0000256" key="2">
    <source>
        <dbReference type="ARBA" id="ARBA00022475"/>
    </source>
</evidence>
<proteinExistence type="predicted"/>
<keyword evidence="3 6" id="KW-0812">Transmembrane</keyword>
<keyword evidence="4 6" id="KW-1133">Transmembrane helix</keyword>
<protein>
    <submittedName>
        <fullName evidence="7">Putative MFS family arabinose efflux permease</fullName>
    </submittedName>
</protein>
<feature type="transmembrane region" description="Helical" evidence="6">
    <location>
        <begin position="153"/>
        <end position="173"/>
    </location>
</feature>
<dbReference type="PANTHER" id="PTHR43124">
    <property type="entry name" value="PURINE EFFLUX PUMP PBUE"/>
    <property type="match status" value="1"/>
</dbReference>
<reference evidence="7 8" key="1">
    <citation type="submission" date="2020-08" db="EMBL/GenBank/DDBJ databases">
        <title>Genomic Encyclopedia of Type Strains, Phase IV (KMG-IV): sequencing the most valuable type-strain genomes for metagenomic binning, comparative biology and taxonomic classification.</title>
        <authorList>
            <person name="Goeker M."/>
        </authorList>
    </citation>
    <scope>NUCLEOTIDE SEQUENCE [LARGE SCALE GENOMIC DNA]</scope>
    <source>
        <strain evidence="7 8">DSM 44197</strain>
    </source>
</reference>
<name>A0A7W3LI31_ACTNM</name>
<dbReference type="GO" id="GO:0005886">
    <property type="term" value="C:plasma membrane"/>
    <property type="evidence" value="ECO:0007669"/>
    <property type="project" value="UniProtKB-SubCell"/>
</dbReference>
<keyword evidence="2" id="KW-1003">Cell membrane</keyword>
<sequence>MRKVLVLASGTFVLGLDAYVMAGLLGPIAADTGVSVSAAGQMVTAFTLAYAVSTPLFATVLGAARTRTALAASQALLAPLAHLAAPLAALPLVVWGAVGWATQVPQQQRLLDLGGDRRGGVAVAMNNSALYLGGAAGSALGGTALSAGLAADVLPPAAAAVAALGLLLQLLTARAGRASGDARVASGAPLTSCR</sequence>
<evidence type="ECO:0000256" key="3">
    <source>
        <dbReference type="ARBA" id="ARBA00022692"/>
    </source>
</evidence>
<dbReference type="PANTHER" id="PTHR43124:SF10">
    <property type="entry name" value="PURINE EFFLUX PUMP PBUE"/>
    <property type="match status" value="1"/>
</dbReference>